<dbReference type="GO" id="GO:0005886">
    <property type="term" value="C:plasma membrane"/>
    <property type="evidence" value="ECO:0007669"/>
    <property type="project" value="UniProtKB-SubCell"/>
</dbReference>
<evidence type="ECO:0000256" key="2">
    <source>
        <dbReference type="ARBA" id="ARBA00022448"/>
    </source>
</evidence>
<dbReference type="GO" id="GO:0005524">
    <property type="term" value="F:ATP binding"/>
    <property type="evidence" value="ECO:0007669"/>
    <property type="project" value="InterPro"/>
</dbReference>
<protein>
    <recommendedName>
        <fullName evidence="8">AAA+ ATPase domain-containing protein</fullName>
    </recommendedName>
</protein>
<keyword evidence="4" id="KW-0410">Iron transport</keyword>
<evidence type="ECO:0000256" key="6">
    <source>
        <dbReference type="ARBA" id="ARBA00023065"/>
    </source>
</evidence>
<evidence type="ECO:0000256" key="1">
    <source>
        <dbReference type="ARBA" id="ARBA00004202"/>
    </source>
</evidence>
<organism evidence="9 10">
    <name type="scientific">Cupriavidus metallidurans (strain ATCC 43123 / DSM 2839 / NBRC 102507 / CH34)</name>
    <name type="common">Ralstonia metallidurans</name>
    <dbReference type="NCBI Taxonomy" id="266264"/>
    <lineage>
        <taxon>Bacteria</taxon>
        <taxon>Pseudomonadati</taxon>
        <taxon>Pseudomonadota</taxon>
        <taxon>Betaproteobacteria</taxon>
        <taxon>Burkholderiales</taxon>
        <taxon>Burkholderiaceae</taxon>
        <taxon>Cupriavidus</taxon>
    </lineage>
</organism>
<dbReference type="SUPFAM" id="SSF52540">
    <property type="entry name" value="P-loop containing nucleoside triphosphate hydrolases"/>
    <property type="match status" value="1"/>
</dbReference>
<dbReference type="Pfam" id="PF13476">
    <property type="entry name" value="AAA_23"/>
    <property type="match status" value="1"/>
</dbReference>
<geneLocation type="plasmid" evidence="9 10">
    <name>megaplasmid</name>
</geneLocation>
<dbReference type="InterPro" id="IPR051535">
    <property type="entry name" value="Siderophore_ABC-ATPase"/>
</dbReference>
<proteinExistence type="predicted"/>
<comment type="subcellular location">
    <subcellularLocation>
        <location evidence="1">Cell membrane</location>
        <topology evidence="1">Peripheral membrane protein</topology>
    </subcellularLocation>
</comment>
<dbReference type="Gene3D" id="3.40.50.300">
    <property type="entry name" value="P-loop containing nucleotide triphosphate hydrolases"/>
    <property type="match status" value="2"/>
</dbReference>
<dbReference type="SMART" id="SM00382">
    <property type="entry name" value="AAA"/>
    <property type="match status" value="1"/>
</dbReference>
<dbReference type="EMBL" id="CP000353">
    <property type="protein sequence ID" value="ABF11758.1"/>
    <property type="molecule type" value="Genomic_DNA"/>
</dbReference>
<dbReference type="AlphaFoldDB" id="Q1LDL8"/>
<keyword evidence="6" id="KW-0406">Ion transport</keyword>
<keyword evidence="2" id="KW-0813">Transport</keyword>
<evidence type="ECO:0000259" key="8">
    <source>
        <dbReference type="SMART" id="SM00382"/>
    </source>
</evidence>
<dbReference type="PANTHER" id="PTHR42771:SF2">
    <property type="entry name" value="IRON(3+)-HYDROXAMATE IMPORT ATP-BINDING PROTEIN FHUC"/>
    <property type="match status" value="1"/>
</dbReference>
<keyword evidence="7" id="KW-0472">Membrane</keyword>
<dbReference type="GO" id="GO:0016887">
    <property type="term" value="F:ATP hydrolysis activity"/>
    <property type="evidence" value="ECO:0007669"/>
    <property type="project" value="InterPro"/>
</dbReference>
<keyword evidence="10" id="KW-1185">Reference proteome</keyword>
<dbReference type="Pfam" id="PF13304">
    <property type="entry name" value="AAA_21"/>
    <property type="match status" value="1"/>
</dbReference>
<evidence type="ECO:0000256" key="7">
    <source>
        <dbReference type="ARBA" id="ARBA00023136"/>
    </source>
</evidence>
<accession>Q1LDL8</accession>
<name>Q1LDL8_CUPMC</name>
<dbReference type="HOGENOM" id="CLU_079631_2_0_4"/>
<reference evidence="10" key="1">
    <citation type="journal article" date="2010" name="PLoS ONE">
        <title>The complete genome sequence of Cupriavidus metallidurans strain CH34, a master survivalist in harsh and anthropogenic environments.</title>
        <authorList>
            <person name="Janssen P.J."/>
            <person name="Van Houdt R."/>
            <person name="Moors H."/>
            <person name="Monsieurs P."/>
            <person name="Morin N."/>
            <person name="Michaux A."/>
            <person name="Benotmane M.A."/>
            <person name="Leys N."/>
            <person name="Vallaeys T."/>
            <person name="Lapidus A."/>
            <person name="Monchy S."/>
            <person name="Medigue C."/>
            <person name="Taghavi S."/>
            <person name="McCorkle S."/>
            <person name="Dunn J."/>
            <person name="van der Lelie D."/>
            <person name="Mergeay M."/>
        </authorList>
    </citation>
    <scope>NUCLEOTIDE SEQUENCE [LARGE SCALE GENOMIC DNA]</scope>
    <source>
        <strain evidence="10">ATCC 43123 / DSM 2839 / NBRC 102507 / CH34</strain>
    </source>
</reference>
<evidence type="ECO:0000313" key="9">
    <source>
        <dbReference type="EMBL" id="ABF11758.1"/>
    </source>
</evidence>
<dbReference type="GO" id="GO:0006826">
    <property type="term" value="P:iron ion transport"/>
    <property type="evidence" value="ECO:0007669"/>
    <property type="project" value="UniProtKB-KW"/>
</dbReference>
<evidence type="ECO:0000256" key="3">
    <source>
        <dbReference type="ARBA" id="ARBA00022475"/>
    </source>
</evidence>
<keyword evidence="5" id="KW-0408">Iron</keyword>
<keyword evidence="3" id="KW-1003">Cell membrane</keyword>
<dbReference type="InterPro" id="IPR038729">
    <property type="entry name" value="Rad50/SbcC_AAA"/>
</dbReference>
<dbReference type="KEGG" id="rme:Rmet_4896"/>
<dbReference type="GO" id="GO:0006302">
    <property type="term" value="P:double-strand break repair"/>
    <property type="evidence" value="ECO:0007669"/>
    <property type="project" value="InterPro"/>
</dbReference>
<evidence type="ECO:0000256" key="5">
    <source>
        <dbReference type="ARBA" id="ARBA00023004"/>
    </source>
</evidence>
<dbReference type="Proteomes" id="UP000002429">
    <property type="component" value="Plasmid megaplasmid"/>
</dbReference>
<dbReference type="InterPro" id="IPR027417">
    <property type="entry name" value="P-loop_NTPase"/>
</dbReference>
<dbReference type="InterPro" id="IPR003959">
    <property type="entry name" value="ATPase_AAA_core"/>
</dbReference>
<dbReference type="InterPro" id="IPR003593">
    <property type="entry name" value="AAA+_ATPase"/>
</dbReference>
<evidence type="ECO:0000313" key="10">
    <source>
        <dbReference type="Proteomes" id="UP000002429"/>
    </source>
</evidence>
<sequence>MCKHCGRLNDFVAKHMLSSQFVSRVTLLRDKVPGFDRYPFSLPAVRELETLDLHPRVTFLVGENGSGKSTLLEGIAVALGFNAEGGSRNFSFATRASHSDLHEYLRIAKGVRRPSTGYFLRAESFYNVATEIERLDAEPGLGAPVINSYGGHSLHEQSHGEAFLTLLTERFQGKGLYILDEPEAALSPARQLAVISRLHDLVREGSQFVIATHSPILMAYPDACIYQCSARGIEPIAYQDTEHYQITRDFLVDPERMLRVLMED</sequence>
<dbReference type="eggNOG" id="COG3910">
    <property type="taxonomic scope" value="Bacteria"/>
</dbReference>
<keyword evidence="9" id="KW-0614">Plasmid</keyword>
<dbReference type="PANTHER" id="PTHR42771">
    <property type="entry name" value="IRON(3+)-HYDROXAMATE IMPORT ATP-BINDING PROTEIN FHUC"/>
    <property type="match status" value="1"/>
</dbReference>
<gene>
    <name evidence="9" type="ordered locus">Rmet_4896</name>
</gene>
<evidence type="ECO:0000256" key="4">
    <source>
        <dbReference type="ARBA" id="ARBA00022496"/>
    </source>
</evidence>
<feature type="domain" description="AAA+ ATPase" evidence="8">
    <location>
        <begin position="54"/>
        <end position="231"/>
    </location>
</feature>